<reference evidence="17 18" key="1">
    <citation type="journal article" date="2014" name="Genome Announc.">
        <title>Genome Sequence and Methylome of Soil Bacterium Gemmatirosa kalamazoonensis KBS708T, a Member of the Rarely Cultivated Gemmatimonadetes Phylum.</title>
        <authorList>
            <person name="Debruyn J.M."/>
            <person name="Radosevich M."/>
            <person name="Wommack K.E."/>
            <person name="Polson S.W."/>
            <person name="Hauser L.J."/>
            <person name="Fawaz M.N."/>
            <person name="Korlach J."/>
            <person name="Tsai Y.C."/>
        </authorList>
    </citation>
    <scope>NUCLEOTIDE SEQUENCE [LARGE SCALE GENOMIC DNA]</scope>
    <source>
        <strain evidence="17 18">KBS708</strain>
    </source>
</reference>
<dbReference type="InterPro" id="IPR036942">
    <property type="entry name" value="Beta-barrel_TonB_sf"/>
</dbReference>
<dbReference type="Pfam" id="PF00593">
    <property type="entry name" value="TonB_dep_Rec_b-barrel"/>
    <property type="match status" value="1"/>
</dbReference>
<keyword evidence="9 13" id="KW-0798">TonB box</keyword>
<keyword evidence="8" id="KW-0406">Ion transport</keyword>
<comment type="subcellular location">
    <subcellularLocation>
        <location evidence="1 12">Cell outer membrane</location>
        <topology evidence="1 12">Multi-pass membrane protein</topology>
    </subcellularLocation>
</comment>
<evidence type="ECO:0000256" key="10">
    <source>
        <dbReference type="ARBA" id="ARBA00023136"/>
    </source>
</evidence>
<dbReference type="InterPro" id="IPR037066">
    <property type="entry name" value="Plug_dom_sf"/>
</dbReference>
<evidence type="ECO:0000256" key="12">
    <source>
        <dbReference type="PROSITE-ProRule" id="PRU01360"/>
    </source>
</evidence>
<evidence type="ECO:0000256" key="6">
    <source>
        <dbReference type="ARBA" id="ARBA00022729"/>
    </source>
</evidence>
<keyword evidence="11 12" id="KW-0998">Cell outer membrane</keyword>
<keyword evidence="3 12" id="KW-1134">Transmembrane beta strand</keyword>
<evidence type="ECO:0000256" key="3">
    <source>
        <dbReference type="ARBA" id="ARBA00022452"/>
    </source>
</evidence>
<dbReference type="GO" id="GO:0009279">
    <property type="term" value="C:cell outer membrane"/>
    <property type="evidence" value="ECO:0007669"/>
    <property type="project" value="UniProtKB-SubCell"/>
</dbReference>
<evidence type="ECO:0000313" key="17">
    <source>
        <dbReference type="EMBL" id="AHG88482.1"/>
    </source>
</evidence>
<feature type="domain" description="TonB-dependent receptor plug" evidence="16">
    <location>
        <begin position="69"/>
        <end position="178"/>
    </location>
</feature>
<dbReference type="Pfam" id="PF07715">
    <property type="entry name" value="Plug"/>
    <property type="match status" value="1"/>
</dbReference>
<keyword evidence="18" id="KW-1185">Reference proteome</keyword>
<dbReference type="eggNOG" id="COG4772">
    <property type="taxonomic scope" value="Bacteria"/>
</dbReference>
<dbReference type="Gene3D" id="2.40.170.20">
    <property type="entry name" value="TonB-dependent receptor, beta-barrel domain"/>
    <property type="match status" value="1"/>
</dbReference>
<dbReference type="HOGENOM" id="CLU_378515_0_0_0"/>
<keyword evidence="6 14" id="KW-0732">Signal</keyword>
<evidence type="ECO:0000256" key="1">
    <source>
        <dbReference type="ARBA" id="ARBA00004571"/>
    </source>
</evidence>
<keyword evidence="2 12" id="KW-0813">Transport</keyword>
<keyword evidence="7" id="KW-0408">Iron</keyword>
<keyword evidence="5 12" id="KW-0812">Transmembrane</keyword>
<organism evidence="17 18">
    <name type="scientific">Gemmatirosa kalamazoonensis</name>
    <dbReference type="NCBI Taxonomy" id="861299"/>
    <lineage>
        <taxon>Bacteria</taxon>
        <taxon>Pseudomonadati</taxon>
        <taxon>Gemmatimonadota</taxon>
        <taxon>Gemmatimonadia</taxon>
        <taxon>Gemmatimonadales</taxon>
        <taxon>Gemmatimonadaceae</taxon>
        <taxon>Gemmatirosa</taxon>
    </lineage>
</organism>
<name>W0RDG4_9BACT</name>
<evidence type="ECO:0000259" key="15">
    <source>
        <dbReference type="Pfam" id="PF00593"/>
    </source>
</evidence>
<evidence type="ECO:0000256" key="9">
    <source>
        <dbReference type="ARBA" id="ARBA00023077"/>
    </source>
</evidence>
<feature type="domain" description="TonB-dependent receptor-like beta-barrel" evidence="15">
    <location>
        <begin position="274"/>
        <end position="672"/>
    </location>
</feature>
<feature type="chain" id="PRO_5004794168" evidence="14">
    <location>
        <begin position="29"/>
        <end position="707"/>
    </location>
</feature>
<dbReference type="PROSITE" id="PS52016">
    <property type="entry name" value="TONB_DEPENDENT_REC_3"/>
    <property type="match status" value="1"/>
</dbReference>
<dbReference type="InParanoid" id="W0RDG4"/>
<dbReference type="EMBL" id="CP007128">
    <property type="protein sequence ID" value="AHG88482.1"/>
    <property type="molecule type" value="Genomic_DNA"/>
</dbReference>
<dbReference type="STRING" id="861299.J421_0945"/>
<dbReference type="GO" id="GO:0015344">
    <property type="term" value="F:siderophore uptake transmembrane transporter activity"/>
    <property type="evidence" value="ECO:0007669"/>
    <property type="project" value="TreeGrafter"/>
</dbReference>
<dbReference type="Proteomes" id="UP000019151">
    <property type="component" value="Chromosome"/>
</dbReference>
<gene>
    <name evidence="17" type="ORF">J421_0945</name>
</gene>
<dbReference type="Gene3D" id="2.170.130.10">
    <property type="entry name" value="TonB-dependent receptor, plug domain"/>
    <property type="match status" value="1"/>
</dbReference>
<dbReference type="AlphaFoldDB" id="W0RDG4"/>
<dbReference type="KEGG" id="gba:J421_0945"/>
<keyword evidence="4" id="KW-0410">Iron transport</keyword>
<evidence type="ECO:0000256" key="13">
    <source>
        <dbReference type="RuleBase" id="RU003357"/>
    </source>
</evidence>
<dbReference type="InterPro" id="IPR012910">
    <property type="entry name" value="Plug_dom"/>
</dbReference>
<dbReference type="InterPro" id="IPR000531">
    <property type="entry name" value="Beta-barrel_TonB"/>
</dbReference>
<protein>
    <submittedName>
        <fullName evidence="17">TonB-dependent receptor</fullName>
    </submittedName>
</protein>
<dbReference type="SUPFAM" id="SSF56935">
    <property type="entry name" value="Porins"/>
    <property type="match status" value="1"/>
</dbReference>
<keyword evidence="17" id="KW-0675">Receptor</keyword>
<evidence type="ECO:0000256" key="8">
    <source>
        <dbReference type="ARBA" id="ARBA00023065"/>
    </source>
</evidence>
<dbReference type="PATRIC" id="fig|861299.3.peg.960"/>
<evidence type="ECO:0000256" key="11">
    <source>
        <dbReference type="ARBA" id="ARBA00023237"/>
    </source>
</evidence>
<keyword evidence="10 12" id="KW-0472">Membrane</keyword>
<dbReference type="InterPro" id="IPR039426">
    <property type="entry name" value="TonB-dep_rcpt-like"/>
</dbReference>
<comment type="similarity">
    <text evidence="12 13">Belongs to the TonB-dependent receptor family.</text>
</comment>
<dbReference type="PANTHER" id="PTHR32552">
    <property type="entry name" value="FERRICHROME IRON RECEPTOR-RELATED"/>
    <property type="match status" value="1"/>
</dbReference>
<feature type="signal peptide" evidence="14">
    <location>
        <begin position="1"/>
        <end position="28"/>
    </location>
</feature>
<evidence type="ECO:0000256" key="2">
    <source>
        <dbReference type="ARBA" id="ARBA00022448"/>
    </source>
</evidence>
<evidence type="ECO:0000256" key="5">
    <source>
        <dbReference type="ARBA" id="ARBA00022692"/>
    </source>
</evidence>
<evidence type="ECO:0000256" key="14">
    <source>
        <dbReference type="SAM" id="SignalP"/>
    </source>
</evidence>
<evidence type="ECO:0000259" key="16">
    <source>
        <dbReference type="Pfam" id="PF07715"/>
    </source>
</evidence>
<sequence length="707" mass="74673">MGPGRWSSAWRFIVSVRHLVAAALSALAALPIGAAAQPARSAPDTTAPDSTRRVQALEALTVTAARARADAPVAQTTLDRARLQRDYAGQDVPLVLRQAPSVTAYSESGSLLNYSYFRLRGIDQSRINITLDGVPLNEPEDQMIYFSDFPDLTSSLESVQIQRGVGTSTYGQSAFGGAVNFASPSLAGSAPNANLQLGGGSFGTARATLDGRTGRLPNGMALYGRLSGMRSDGYRAGATSAANGAFVSGGWFGARDVVKLTASTGLERNGQAYSAVPDSVLRVDPRFNPLAGVGDHYRESFATLNYTHSLSPTASAGLTGYGFLTSGWYDYPAGGTAAPLRYRSASRWGGLVAALHASPTSALTLDGGAHASLYSKDHRFGARPDLEYPAYDNTGHKTEASAFAKASLALGTAVTLFGDVQARTAEFRYTPTAGYGLSESSARWSFVNPRAGLTVRAAPAVTLFASWGTTGREPTRGDLFAGADDVTPDDAPALLPLTRVRPEHVNDLELGLTVARGPVSLTANAYDMRFRDEIARTGATTPLGYDLRANVGRSYRRGVELDASWAVTPALDVGATAAVSRNRIASYTDEATAATYRDVEPILTPSFVGGHRVTWRVGPQLALTADGRYQGRSFLAPTGDARLTAPPFYVLDGGASLALRGGRTLLVQGRNLLDRRAYPSGDVSGSGVPRYFILSPRSVDVTVRVPL</sequence>
<evidence type="ECO:0000256" key="4">
    <source>
        <dbReference type="ARBA" id="ARBA00022496"/>
    </source>
</evidence>
<accession>W0RDG4</accession>
<dbReference type="PANTHER" id="PTHR32552:SF68">
    <property type="entry name" value="FERRICHROME OUTER MEMBRANE TRANSPORTER_PHAGE RECEPTOR"/>
    <property type="match status" value="1"/>
</dbReference>
<evidence type="ECO:0000313" key="18">
    <source>
        <dbReference type="Proteomes" id="UP000019151"/>
    </source>
</evidence>
<proteinExistence type="inferred from homology"/>
<evidence type="ECO:0000256" key="7">
    <source>
        <dbReference type="ARBA" id="ARBA00023004"/>
    </source>
</evidence>